<dbReference type="EMBL" id="FTOP01000005">
    <property type="protein sequence ID" value="SIS80309.1"/>
    <property type="molecule type" value="Genomic_DNA"/>
</dbReference>
<dbReference type="AlphaFoldDB" id="A0A1N7M2U5"/>
<organism evidence="1 2">
    <name type="scientific">Belliella pelovolcani</name>
    <dbReference type="NCBI Taxonomy" id="529505"/>
    <lineage>
        <taxon>Bacteria</taxon>
        <taxon>Pseudomonadati</taxon>
        <taxon>Bacteroidota</taxon>
        <taxon>Cytophagia</taxon>
        <taxon>Cytophagales</taxon>
        <taxon>Cyclobacteriaceae</taxon>
        <taxon>Belliella</taxon>
    </lineage>
</organism>
<sequence length="34" mass="3848">MNPILIDIGSAKADKLLIDIGLKSEVYTTLMFHW</sequence>
<evidence type="ECO:0000313" key="2">
    <source>
        <dbReference type="Proteomes" id="UP000186026"/>
    </source>
</evidence>
<accession>A0A1N7M2U5</accession>
<name>A0A1N7M2U5_9BACT</name>
<gene>
    <name evidence="1" type="ORF">SAMN05421761_10536</name>
</gene>
<protein>
    <submittedName>
        <fullName evidence="1">Uncharacterized protein</fullName>
    </submittedName>
</protein>
<reference evidence="2" key="1">
    <citation type="submission" date="2017-01" db="EMBL/GenBank/DDBJ databases">
        <authorList>
            <person name="Varghese N."/>
            <person name="Submissions S."/>
        </authorList>
    </citation>
    <scope>NUCLEOTIDE SEQUENCE [LARGE SCALE GENOMIC DNA]</scope>
    <source>
        <strain evidence="2">DSM 46698</strain>
    </source>
</reference>
<evidence type="ECO:0000313" key="1">
    <source>
        <dbReference type="EMBL" id="SIS80309.1"/>
    </source>
</evidence>
<dbReference type="STRING" id="529505.SAMN05421761_10536"/>
<proteinExistence type="predicted"/>
<dbReference type="Proteomes" id="UP000186026">
    <property type="component" value="Unassembled WGS sequence"/>
</dbReference>
<keyword evidence="2" id="KW-1185">Reference proteome</keyword>